<evidence type="ECO:0000256" key="1">
    <source>
        <dbReference type="ARBA" id="ARBA00004141"/>
    </source>
</evidence>
<keyword evidence="5 6" id="KW-0472">Membrane</keyword>
<feature type="transmembrane region" description="Helical" evidence="6">
    <location>
        <begin position="270"/>
        <end position="290"/>
    </location>
</feature>
<dbReference type="PANTHER" id="PTHR21716:SF68">
    <property type="entry name" value="TRANSPORT PROTEIN YTVI-RELATED"/>
    <property type="match status" value="1"/>
</dbReference>
<feature type="transmembrane region" description="Helical" evidence="6">
    <location>
        <begin position="60"/>
        <end position="85"/>
    </location>
</feature>
<dbReference type="InterPro" id="IPR002549">
    <property type="entry name" value="AI-2E-like"/>
</dbReference>
<dbReference type="EMBL" id="QGGY01000012">
    <property type="protein sequence ID" value="PWJ73450.1"/>
    <property type="molecule type" value="Genomic_DNA"/>
</dbReference>
<dbReference type="Pfam" id="PF01594">
    <property type="entry name" value="AI-2E_transport"/>
    <property type="match status" value="1"/>
</dbReference>
<evidence type="ECO:0000256" key="5">
    <source>
        <dbReference type="ARBA" id="ARBA00023136"/>
    </source>
</evidence>
<evidence type="ECO:0000256" key="3">
    <source>
        <dbReference type="ARBA" id="ARBA00022692"/>
    </source>
</evidence>
<sequence length="354" mass="39786">MADKYKKLLGVIGITAAVYIGLRYLLAYVAPFFAAYLFVRLVNPLTRKIQDRMKIKKEWSTVFLLLLVTGALAFGCWILCDQLIIQIRNVVMNLDGYRRSFGGMVDGCCQALEGTFGINGEDIRQFIYQNIEYMEDRVQVYILPGLFNSSIKYAAGILKGIATFFVIFVAVTLLIRDYDEINDRLLKYSPYRKFLDIMDRLWNIGGAYLKAQLSIILIVTVLCVLGLWLLGNPYALLVGIVIGLLDALPFIGTGTILLPWAVICLIRGDFFYAASYATLFLITNGVREYLEPVLLGDKLGVYPIVIAIVVYAGICIFGVAGVILGPVMLFLVVEILKAIFPKKEICEMKEQFRR</sequence>
<feature type="transmembrane region" description="Helical" evidence="6">
    <location>
        <begin position="12"/>
        <end position="39"/>
    </location>
</feature>
<reference evidence="7 8" key="1">
    <citation type="submission" date="2018-05" db="EMBL/GenBank/DDBJ databases">
        <authorList>
            <person name="Goeker M."/>
            <person name="Huntemann M."/>
            <person name="Clum A."/>
            <person name="Pillay M."/>
            <person name="Palaniappan K."/>
            <person name="Varghese N."/>
            <person name="Mikhailova N."/>
            <person name="Stamatis D."/>
            <person name="Reddy T."/>
            <person name="Daum C."/>
            <person name="Shapiro N."/>
            <person name="Ivanova N."/>
            <person name="Kyrpides N."/>
            <person name="Woyke T."/>
        </authorList>
    </citation>
    <scope>NUCLEOTIDE SEQUENCE [LARGE SCALE GENOMIC DNA]</scope>
    <source>
        <strain evidence="7 8">DSM 26524</strain>
    </source>
</reference>
<accession>A0AB73T0T4</accession>
<keyword evidence="4 6" id="KW-1133">Transmembrane helix</keyword>
<comment type="similarity">
    <text evidence="2">Belongs to the autoinducer-2 exporter (AI-2E) (TC 2.A.86) family.</text>
</comment>
<keyword evidence="3 6" id="KW-0812">Transmembrane</keyword>
<dbReference type="PANTHER" id="PTHR21716">
    <property type="entry name" value="TRANSMEMBRANE PROTEIN"/>
    <property type="match status" value="1"/>
</dbReference>
<organism evidence="7 8">
    <name type="scientific">Murimonas intestini</name>
    <dbReference type="NCBI Taxonomy" id="1337051"/>
    <lineage>
        <taxon>Bacteria</taxon>
        <taxon>Bacillati</taxon>
        <taxon>Bacillota</taxon>
        <taxon>Clostridia</taxon>
        <taxon>Lachnospirales</taxon>
        <taxon>Lachnospiraceae</taxon>
        <taxon>Murimonas</taxon>
    </lineage>
</organism>
<feature type="transmembrane region" description="Helical" evidence="6">
    <location>
        <begin position="302"/>
        <end position="333"/>
    </location>
</feature>
<evidence type="ECO:0000256" key="4">
    <source>
        <dbReference type="ARBA" id="ARBA00022989"/>
    </source>
</evidence>
<evidence type="ECO:0000256" key="2">
    <source>
        <dbReference type="ARBA" id="ARBA00009773"/>
    </source>
</evidence>
<evidence type="ECO:0000313" key="7">
    <source>
        <dbReference type="EMBL" id="PWJ73450.1"/>
    </source>
</evidence>
<feature type="transmembrane region" description="Helical" evidence="6">
    <location>
        <begin position="207"/>
        <end position="228"/>
    </location>
</feature>
<comment type="subcellular location">
    <subcellularLocation>
        <location evidence="1">Membrane</location>
        <topology evidence="1">Multi-pass membrane protein</topology>
    </subcellularLocation>
</comment>
<dbReference type="GO" id="GO:0055085">
    <property type="term" value="P:transmembrane transport"/>
    <property type="evidence" value="ECO:0007669"/>
    <property type="project" value="TreeGrafter"/>
</dbReference>
<dbReference type="GO" id="GO:0016020">
    <property type="term" value="C:membrane"/>
    <property type="evidence" value="ECO:0007669"/>
    <property type="project" value="UniProtKB-SubCell"/>
</dbReference>
<dbReference type="Proteomes" id="UP000245412">
    <property type="component" value="Unassembled WGS sequence"/>
</dbReference>
<dbReference type="AlphaFoldDB" id="A0AB73T0T4"/>
<gene>
    <name evidence="7" type="ORF">C7383_11224</name>
</gene>
<evidence type="ECO:0000256" key="6">
    <source>
        <dbReference type="SAM" id="Phobius"/>
    </source>
</evidence>
<name>A0AB73T0T4_9FIRM</name>
<proteinExistence type="inferred from homology"/>
<keyword evidence="8" id="KW-1185">Reference proteome</keyword>
<comment type="caution">
    <text evidence="7">The sequence shown here is derived from an EMBL/GenBank/DDBJ whole genome shotgun (WGS) entry which is preliminary data.</text>
</comment>
<feature type="transmembrane region" description="Helical" evidence="6">
    <location>
        <begin position="153"/>
        <end position="175"/>
    </location>
</feature>
<dbReference type="RefSeq" id="WP_257497544.1">
    <property type="nucleotide sequence ID" value="NZ_JANKBI010000013.1"/>
</dbReference>
<protein>
    <submittedName>
        <fullName evidence="7">Sporulation integral membrane protein YtvI</fullName>
    </submittedName>
</protein>
<feature type="transmembrane region" description="Helical" evidence="6">
    <location>
        <begin position="234"/>
        <end position="258"/>
    </location>
</feature>
<evidence type="ECO:0000313" key="8">
    <source>
        <dbReference type="Proteomes" id="UP000245412"/>
    </source>
</evidence>